<name>A0A1L8SXJ1_9ENTE</name>
<dbReference type="OrthoDB" id="545125at2"/>
<dbReference type="STRING" id="319970.RV00_GL001953"/>
<dbReference type="InterPro" id="IPR016166">
    <property type="entry name" value="FAD-bd_PCMH"/>
</dbReference>
<dbReference type="InterPro" id="IPR006094">
    <property type="entry name" value="Oxid_FAD_bind_N"/>
</dbReference>
<dbReference type="Gene3D" id="3.30.43.10">
    <property type="entry name" value="Uridine Diphospho-n-acetylenolpyruvylglucosamine Reductase, domain 2"/>
    <property type="match status" value="1"/>
</dbReference>
<keyword evidence="3" id="KW-0285">Flavoprotein</keyword>
<feature type="domain" description="FAD-binding PCMH-type" evidence="6">
    <location>
        <begin position="33"/>
        <end position="208"/>
    </location>
</feature>
<dbReference type="RefSeq" id="WP_071861802.1">
    <property type="nucleotide sequence ID" value="NZ_JBHLVS010000031.1"/>
</dbReference>
<sequence length="447" mass="49410">MEKKLPELPHSLKDVAVFPEDPRYDDVRSNDYKVGQPKIVILAENEEQVRDAITYAAKIKQGAEFPFSVRCGGHGLSATSVNDQGMILDLSRMNQIQVIDKEKGIVKIQAGALWSDVATKLLADQLVISSGDHGDTGVGGLAVSGGMGIILRSFGLTIDRVIGGTLITADGERHELDDLNEPELFWGIRGGGGQFGVVTEFLFQADKVTTTDSEFSIPMVIQTINYTITDLYGFTQAWHAWFKNSSNKLTSILLLNKGADQTITVQTRNFWYGEETPEARAVLAEALHLGNVSAKTEVAMNYADFFPDEHARIDGKNTAFGKNTLVTDIPQAIAAEMEKLLEPPFVYGVELRALGGAMNDKAADFNAWSFREAEIMIAYWVNQAHADEALRLFQPIQEFGQGIYGAYSSDTSTAENLRVWSNQTAARLKKLKQVYDPMHFFTQNREV</sequence>
<dbReference type="InterPro" id="IPR050416">
    <property type="entry name" value="FAD-linked_Oxidoreductase"/>
</dbReference>
<dbReference type="InterPro" id="IPR016169">
    <property type="entry name" value="FAD-bd_PCMH_sub2"/>
</dbReference>
<comment type="cofactor">
    <cofactor evidence="1">
        <name>FAD</name>
        <dbReference type="ChEBI" id="CHEBI:57692"/>
    </cofactor>
</comment>
<comment type="caution">
    <text evidence="7">The sequence shown here is derived from an EMBL/GenBank/DDBJ whole genome shotgun (WGS) entry which is preliminary data.</text>
</comment>
<evidence type="ECO:0000313" key="8">
    <source>
        <dbReference type="Proteomes" id="UP000183700"/>
    </source>
</evidence>
<organism evidence="7 8">
    <name type="scientific">Enterococcus devriesei</name>
    <dbReference type="NCBI Taxonomy" id="319970"/>
    <lineage>
        <taxon>Bacteria</taxon>
        <taxon>Bacillati</taxon>
        <taxon>Bacillota</taxon>
        <taxon>Bacilli</taxon>
        <taxon>Lactobacillales</taxon>
        <taxon>Enterococcaceae</taxon>
        <taxon>Enterococcus</taxon>
    </lineage>
</organism>
<evidence type="ECO:0000256" key="2">
    <source>
        <dbReference type="ARBA" id="ARBA00005466"/>
    </source>
</evidence>
<proteinExistence type="inferred from homology"/>
<keyword evidence="4" id="KW-0274">FAD</keyword>
<dbReference type="Pfam" id="PF01565">
    <property type="entry name" value="FAD_binding_4"/>
    <property type="match status" value="1"/>
</dbReference>
<dbReference type="Gene3D" id="3.30.465.10">
    <property type="match status" value="1"/>
</dbReference>
<evidence type="ECO:0000256" key="5">
    <source>
        <dbReference type="ARBA" id="ARBA00023002"/>
    </source>
</evidence>
<dbReference type="GO" id="GO:0071949">
    <property type="term" value="F:FAD binding"/>
    <property type="evidence" value="ECO:0007669"/>
    <property type="project" value="InterPro"/>
</dbReference>
<dbReference type="Gene3D" id="3.40.462.20">
    <property type="match status" value="1"/>
</dbReference>
<protein>
    <recommendedName>
        <fullName evidence="6">FAD-binding PCMH-type domain-containing protein</fullName>
    </recommendedName>
</protein>
<evidence type="ECO:0000256" key="4">
    <source>
        <dbReference type="ARBA" id="ARBA00022827"/>
    </source>
</evidence>
<evidence type="ECO:0000259" key="6">
    <source>
        <dbReference type="PROSITE" id="PS51387"/>
    </source>
</evidence>
<dbReference type="EMBL" id="JXKM01000003">
    <property type="protein sequence ID" value="OJG36594.1"/>
    <property type="molecule type" value="Genomic_DNA"/>
</dbReference>
<dbReference type="InterPro" id="IPR016167">
    <property type="entry name" value="FAD-bd_PCMH_sub1"/>
</dbReference>
<keyword evidence="5" id="KW-0560">Oxidoreductase</keyword>
<dbReference type="Proteomes" id="UP000183700">
    <property type="component" value="Unassembled WGS sequence"/>
</dbReference>
<dbReference type="AlphaFoldDB" id="A0A1L8SXJ1"/>
<dbReference type="GO" id="GO:0016491">
    <property type="term" value="F:oxidoreductase activity"/>
    <property type="evidence" value="ECO:0007669"/>
    <property type="project" value="UniProtKB-KW"/>
</dbReference>
<dbReference type="InterPro" id="IPR036318">
    <property type="entry name" value="FAD-bd_PCMH-like_sf"/>
</dbReference>
<comment type="similarity">
    <text evidence="2">Belongs to the oxygen-dependent FAD-linked oxidoreductase family.</text>
</comment>
<reference evidence="7 8" key="1">
    <citation type="submission" date="2014-12" db="EMBL/GenBank/DDBJ databases">
        <title>Draft genome sequences of 29 type strains of Enterococci.</title>
        <authorList>
            <person name="Zhong Z."/>
            <person name="Sun Z."/>
            <person name="Liu W."/>
            <person name="Zhang W."/>
            <person name="Zhang H."/>
        </authorList>
    </citation>
    <scope>NUCLEOTIDE SEQUENCE [LARGE SCALE GENOMIC DNA]</scope>
    <source>
        <strain evidence="7 8">DSM 22802</strain>
    </source>
</reference>
<evidence type="ECO:0000313" key="7">
    <source>
        <dbReference type="EMBL" id="OJG36594.1"/>
    </source>
</evidence>
<accession>A0A1L8SXJ1</accession>
<keyword evidence="8" id="KW-1185">Reference proteome</keyword>
<dbReference type="PANTHER" id="PTHR42973:SF39">
    <property type="entry name" value="FAD-BINDING PCMH-TYPE DOMAIN-CONTAINING PROTEIN"/>
    <property type="match status" value="1"/>
</dbReference>
<dbReference type="PANTHER" id="PTHR42973">
    <property type="entry name" value="BINDING OXIDOREDUCTASE, PUTATIVE (AFU_ORTHOLOGUE AFUA_1G17690)-RELATED"/>
    <property type="match status" value="1"/>
</dbReference>
<evidence type="ECO:0000256" key="3">
    <source>
        <dbReference type="ARBA" id="ARBA00022630"/>
    </source>
</evidence>
<gene>
    <name evidence="7" type="ORF">RV00_GL001953</name>
</gene>
<dbReference type="PROSITE" id="PS51387">
    <property type="entry name" value="FAD_PCMH"/>
    <property type="match status" value="1"/>
</dbReference>
<dbReference type="SUPFAM" id="SSF56176">
    <property type="entry name" value="FAD-binding/transporter-associated domain-like"/>
    <property type="match status" value="1"/>
</dbReference>
<evidence type="ECO:0000256" key="1">
    <source>
        <dbReference type="ARBA" id="ARBA00001974"/>
    </source>
</evidence>